<protein>
    <submittedName>
        <fullName evidence="1">Uncharacterized protein</fullName>
    </submittedName>
</protein>
<dbReference type="EMBL" id="KL363263">
    <property type="protein sequence ID" value="KFD49812.1"/>
    <property type="molecule type" value="Genomic_DNA"/>
</dbReference>
<organism evidence="1 2">
    <name type="scientific">Trichuris suis</name>
    <name type="common">pig whipworm</name>
    <dbReference type="NCBI Taxonomy" id="68888"/>
    <lineage>
        <taxon>Eukaryota</taxon>
        <taxon>Metazoa</taxon>
        <taxon>Ecdysozoa</taxon>
        <taxon>Nematoda</taxon>
        <taxon>Enoplea</taxon>
        <taxon>Dorylaimia</taxon>
        <taxon>Trichinellida</taxon>
        <taxon>Trichuridae</taxon>
        <taxon>Trichuris</taxon>
    </lineage>
</organism>
<dbReference type="Proteomes" id="UP000030764">
    <property type="component" value="Unassembled WGS sequence"/>
</dbReference>
<name>A0A085LXW6_9BILA</name>
<evidence type="ECO:0000313" key="1">
    <source>
        <dbReference type="EMBL" id="KFD49812.1"/>
    </source>
</evidence>
<accession>A0A085LXW6</accession>
<gene>
    <name evidence="1" type="ORF">M513_09279</name>
</gene>
<evidence type="ECO:0000313" key="2">
    <source>
        <dbReference type="Proteomes" id="UP000030764"/>
    </source>
</evidence>
<sequence>MAAQVSSTRERTRRTSQKLNVVMKACGVKMQSVICNMLEYMKQYLQYLVSRLSHNNVRETDVTLSSQLSEAGEPEWWHHVSITRERTRRTSQDGEFKEELTDAKVLHNLKID</sequence>
<dbReference type="AlphaFoldDB" id="A0A085LXW6"/>
<keyword evidence="2" id="KW-1185">Reference proteome</keyword>
<reference evidence="1 2" key="1">
    <citation type="journal article" date="2014" name="Nat. Genet.">
        <title>Genome and transcriptome of the porcine whipworm Trichuris suis.</title>
        <authorList>
            <person name="Jex A.R."/>
            <person name="Nejsum P."/>
            <person name="Schwarz E.M."/>
            <person name="Hu L."/>
            <person name="Young N.D."/>
            <person name="Hall R.S."/>
            <person name="Korhonen P.K."/>
            <person name="Liao S."/>
            <person name="Thamsborg S."/>
            <person name="Xia J."/>
            <person name="Xu P."/>
            <person name="Wang S."/>
            <person name="Scheerlinck J.P."/>
            <person name="Hofmann A."/>
            <person name="Sternberg P.W."/>
            <person name="Wang J."/>
            <person name="Gasser R.B."/>
        </authorList>
    </citation>
    <scope>NUCLEOTIDE SEQUENCE [LARGE SCALE GENOMIC DNA]</scope>
    <source>
        <strain evidence="1">DCEP-RM93M</strain>
    </source>
</reference>
<proteinExistence type="predicted"/>